<keyword evidence="5 9" id="KW-0812">Transmembrane</keyword>
<dbReference type="PANTHER" id="PTHR35011:SF2">
    <property type="entry name" value="2,3-DIKETO-L-GULONATE TRAP TRANSPORTER SMALL PERMEASE PROTEIN YIAM"/>
    <property type="match status" value="1"/>
</dbReference>
<evidence type="ECO:0000256" key="1">
    <source>
        <dbReference type="ARBA" id="ARBA00004429"/>
    </source>
</evidence>
<feature type="transmembrane region" description="Helical" evidence="9">
    <location>
        <begin position="12"/>
        <end position="36"/>
    </location>
</feature>
<evidence type="ECO:0000256" key="6">
    <source>
        <dbReference type="ARBA" id="ARBA00022989"/>
    </source>
</evidence>
<dbReference type="PANTHER" id="PTHR35011">
    <property type="entry name" value="2,3-DIKETO-L-GULONATE TRAP TRANSPORTER SMALL PERMEASE PROTEIN YIAM"/>
    <property type="match status" value="1"/>
</dbReference>
<dbReference type="InterPro" id="IPR007387">
    <property type="entry name" value="TRAP_DctQ"/>
</dbReference>
<keyword evidence="4 9" id="KW-0997">Cell inner membrane</keyword>
<keyword evidence="6 9" id="KW-1133">Transmembrane helix</keyword>
<evidence type="ECO:0000313" key="12">
    <source>
        <dbReference type="EMBL" id="MCM5680380.1"/>
    </source>
</evidence>
<dbReference type="Pfam" id="PF04290">
    <property type="entry name" value="DctQ"/>
    <property type="match status" value="1"/>
</dbReference>
<evidence type="ECO:0000256" key="4">
    <source>
        <dbReference type="ARBA" id="ARBA00022519"/>
    </source>
</evidence>
<comment type="subunit">
    <text evidence="9">The complex comprises the extracytoplasmic solute receptor protein and the two transmembrane proteins.</text>
</comment>
<reference evidence="12" key="1">
    <citation type="submission" date="2022-05" db="EMBL/GenBank/DDBJ databases">
        <title>Schlegelella sp. nov., isolated from mangrove soil.</title>
        <authorList>
            <person name="Liu Y."/>
            <person name="Ge X."/>
            <person name="Liu W."/>
        </authorList>
    </citation>
    <scope>NUCLEOTIDE SEQUENCE</scope>
    <source>
        <strain evidence="12">S2-27</strain>
    </source>
</reference>
<protein>
    <recommendedName>
        <fullName evidence="9">TRAP transporter small permease protein</fullName>
    </recommendedName>
</protein>
<feature type="domain" description="Tripartite ATP-independent periplasmic transporters DctQ component" evidence="11">
    <location>
        <begin position="24"/>
        <end position="153"/>
    </location>
</feature>
<accession>A0ABT0YNS5</accession>
<comment type="function">
    <text evidence="9">Part of the tripartite ATP-independent periplasmic (TRAP) transport system.</text>
</comment>
<evidence type="ECO:0000256" key="3">
    <source>
        <dbReference type="ARBA" id="ARBA00022475"/>
    </source>
</evidence>
<feature type="region of interest" description="Disordered" evidence="10">
    <location>
        <begin position="155"/>
        <end position="187"/>
    </location>
</feature>
<evidence type="ECO:0000256" key="10">
    <source>
        <dbReference type="SAM" id="MobiDB-lite"/>
    </source>
</evidence>
<feature type="transmembrane region" description="Helical" evidence="9">
    <location>
        <begin position="87"/>
        <end position="104"/>
    </location>
</feature>
<gene>
    <name evidence="12" type="ORF">M8A51_12650</name>
</gene>
<evidence type="ECO:0000256" key="2">
    <source>
        <dbReference type="ARBA" id="ARBA00022448"/>
    </source>
</evidence>
<comment type="subcellular location">
    <subcellularLocation>
        <location evidence="1 9">Cell inner membrane</location>
        <topology evidence="1 9">Multi-pass membrane protein</topology>
    </subcellularLocation>
</comment>
<keyword evidence="2 9" id="KW-0813">Transport</keyword>
<evidence type="ECO:0000256" key="9">
    <source>
        <dbReference type="RuleBase" id="RU369079"/>
    </source>
</evidence>
<evidence type="ECO:0000256" key="8">
    <source>
        <dbReference type="ARBA" id="ARBA00038436"/>
    </source>
</evidence>
<evidence type="ECO:0000259" key="11">
    <source>
        <dbReference type="Pfam" id="PF04290"/>
    </source>
</evidence>
<comment type="caution">
    <text evidence="12">The sequence shown here is derived from an EMBL/GenBank/DDBJ whole genome shotgun (WGS) entry which is preliminary data.</text>
</comment>
<organism evidence="12 13">
    <name type="scientific">Caldimonas mangrovi</name>
    <dbReference type="NCBI Taxonomy" id="2944811"/>
    <lineage>
        <taxon>Bacteria</taxon>
        <taxon>Pseudomonadati</taxon>
        <taxon>Pseudomonadota</taxon>
        <taxon>Betaproteobacteria</taxon>
        <taxon>Burkholderiales</taxon>
        <taxon>Sphaerotilaceae</taxon>
        <taxon>Caldimonas</taxon>
    </lineage>
</organism>
<proteinExistence type="inferred from homology"/>
<dbReference type="Proteomes" id="UP001165541">
    <property type="component" value="Unassembled WGS sequence"/>
</dbReference>
<name>A0ABT0YNS5_9BURK</name>
<evidence type="ECO:0000256" key="5">
    <source>
        <dbReference type="ARBA" id="ARBA00022692"/>
    </source>
</evidence>
<keyword evidence="3" id="KW-1003">Cell membrane</keyword>
<evidence type="ECO:0000313" key="13">
    <source>
        <dbReference type="Proteomes" id="UP001165541"/>
    </source>
</evidence>
<feature type="transmembrane region" description="Helical" evidence="9">
    <location>
        <begin position="48"/>
        <end position="66"/>
    </location>
</feature>
<keyword evidence="13" id="KW-1185">Reference proteome</keyword>
<dbReference type="EMBL" id="JAMKFE010000006">
    <property type="protein sequence ID" value="MCM5680380.1"/>
    <property type="molecule type" value="Genomic_DNA"/>
</dbReference>
<sequence>MLQAFIDRVCRLFVSLMVVCLALMVVMVFGNVVLRYGFNSGITASEELSRWLFVWMIFLGAVVALHDRAHLGTDALVARLPMAGRRLCRVAAHLLMLGVCWLMLHGAWQQTVITYRTSSAVMEIPMAGLYGSSVLFALLATLIIVHELWKLATGQPDHDRPAASAEAGGPPHGDPQASASDATKEQS</sequence>
<keyword evidence="7 9" id="KW-0472">Membrane</keyword>
<feature type="transmembrane region" description="Helical" evidence="9">
    <location>
        <begin position="124"/>
        <end position="145"/>
    </location>
</feature>
<comment type="similarity">
    <text evidence="8 9">Belongs to the TRAP transporter small permease family.</text>
</comment>
<evidence type="ECO:0000256" key="7">
    <source>
        <dbReference type="ARBA" id="ARBA00023136"/>
    </source>
</evidence>
<dbReference type="InterPro" id="IPR055348">
    <property type="entry name" value="DctQ"/>
</dbReference>
<dbReference type="RefSeq" id="WP_251778820.1">
    <property type="nucleotide sequence ID" value="NZ_JAMKFE010000006.1"/>
</dbReference>